<keyword evidence="1" id="KW-0805">Transcription regulation</keyword>
<evidence type="ECO:0000259" key="4">
    <source>
        <dbReference type="PROSITE" id="PS51843"/>
    </source>
</evidence>
<dbReference type="Gene3D" id="1.10.565.10">
    <property type="entry name" value="Retinoid X Receptor"/>
    <property type="match status" value="1"/>
</dbReference>
<organism evidence="5 6">
    <name type="scientific">Caenorhabditis nigoni</name>
    <dbReference type="NCBI Taxonomy" id="1611254"/>
    <lineage>
        <taxon>Eukaryota</taxon>
        <taxon>Metazoa</taxon>
        <taxon>Ecdysozoa</taxon>
        <taxon>Nematoda</taxon>
        <taxon>Chromadorea</taxon>
        <taxon>Rhabditida</taxon>
        <taxon>Rhabditina</taxon>
        <taxon>Rhabditomorpha</taxon>
        <taxon>Rhabditoidea</taxon>
        <taxon>Rhabditidae</taxon>
        <taxon>Peloderinae</taxon>
        <taxon>Caenorhabditis</taxon>
    </lineage>
</organism>
<evidence type="ECO:0000313" key="5">
    <source>
        <dbReference type="EMBL" id="PIC25045.1"/>
    </source>
</evidence>
<accession>A0A2G5TCE6</accession>
<evidence type="ECO:0000313" key="6">
    <source>
        <dbReference type="Proteomes" id="UP000230233"/>
    </source>
</evidence>
<keyword evidence="2" id="KW-0804">Transcription</keyword>
<feature type="domain" description="NR LBD" evidence="4">
    <location>
        <begin position="72"/>
        <end position="317"/>
    </location>
</feature>
<keyword evidence="3" id="KW-0675">Receptor</keyword>
<dbReference type="STRING" id="1611254.A0A2G5TCE6"/>
<dbReference type="PANTHER" id="PTHR45680">
    <property type="entry name" value="NUCLEAR HORMONE RECEPTOR FAMILY"/>
    <property type="match status" value="1"/>
</dbReference>
<reference evidence="6" key="1">
    <citation type="submission" date="2017-10" db="EMBL/GenBank/DDBJ databases">
        <title>Rapid genome shrinkage in a self-fertile nematode reveals novel sperm competition proteins.</title>
        <authorList>
            <person name="Yin D."/>
            <person name="Schwarz E.M."/>
            <person name="Thomas C.G."/>
            <person name="Felde R.L."/>
            <person name="Korf I.F."/>
            <person name="Cutter A.D."/>
            <person name="Schartner C.M."/>
            <person name="Ralston E.J."/>
            <person name="Meyer B.J."/>
            <person name="Haag E.S."/>
        </authorList>
    </citation>
    <scope>NUCLEOTIDE SEQUENCE [LARGE SCALE GENOMIC DNA]</scope>
    <source>
        <strain evidence="6">JU1422</strain>
    </source>
</reference>
<proteinExistence type="predicted"/>
<gene>
    <name evidence="5" type="primary">Cnig_chr_V.g18128</name>
    <name evidence="5" type="ORF">B9Z55_018128</name>
</gene>
<dbReference type="InterPro" id="IPR051152">
    <property type="entry name" value="C.elegans_Orphan_NR"/>
</dbReference>
<dbReference type="SUPFAM" id="SSF48508">
    <property type="entry name" value="Nuclear receptor ligand-binding domain"/>
    <property type="match status" value="1"/>
</dbReference>
<keyword evidence="6" id="KW-1185">Reference proteome</keyword>
<dbReference type="PANTHER" id="PTHR45680:SF35">
    <property type="entry name" value="NUCLEAR HORMONE RECEPTOR FAMILY-RELATED"/>
    <property type="match status" value="1"/>
</dbReference>
<dbReference type="SMART" id="SM00430">
    <property type="entry name" value="HOLI"/>
    <property type="match status" value="1"/>
</dbReference>
<dbReference type="EMBL" id="PDUG01000005">
    <property type="protein sequence ID" value="PIC25045.1"/>
    <property type="molecule type" value="Genomic_DNA"/>
</dbReference>
<dbReference type="Pfam" id="PF00104">
    <property type="entry name" value="Hormone_recep"/>
    <property type="match status" value="1"/>
</dbReference>
<dbReference type="Proteomes" id="UP000230233">
    <property type="component" value="Chromosome V"/>
</dbReference>
<evidence type="ECO:0000256" key="3">
    <source>
        <dbReference type="ARBA" id="ARBA00023170"/>
    </source>
</evidence>
<dbReference type="PROSITE" id="PS51843">
    <property type="entry name" value="NR_LBD"/>
    <property type="match status" value="1"/>
</dbReference>
<comment type="caution">
    <text evidence="5">The sequence shown here is derived from an EMBL/GenBank/DDBJ whole genome shotgun (WGS) entry which is preliminary data.</text>
</comment>
<evidence type="ECO:0000256" key="2">
    <source>
        <dbReference type="ARBA" id="ARBA00023163"/>
    </source>
</evidence>
<dbReference type="AlphaFoldDB" id="A0A2G5TCE6"/>
<dbReference type="InterPro" id="IPR000536">
    <property type="entry name" value="Nucl_hrmn_rcpt_lig-bd"/>
</dbReference>
<protein>
    <recommendedName>
        <fullName evidence="4">NR LBD domain-containing protein</fullName>
    </recommendedName>
</protein>
<dbReference type="InterPro" id="IPR035500">
    <property type="entry name" value="NHR-like_dom_sf"/>
</dbReference>
<sequence>MDTSNFQYNRDSLFSRNVPPSLPKFVGRPEVVLFWDAEKPNQKSYIDVKVLVQKASAIFKQHSENIYVRDSTLKRLSMGLKESEKKNLDGFESLSTINQTVVSDTWQYYFLTVARWLMHFEEFQKIDDTVKLKILETIWHIWATLDRHCATASYRRSHPNAPKTQIISRRGVLLDLTKVQFDSTWLSDYPPSEIAYFLRQNSSDHFDIIGALLELEPSDMEMTFMLAQLSFEYAGKRCQGEILKLTEHFQKLLANDLHNYYVKEMKMPKYSNRLSKMMKINNSIQKNLWEHRPRMEVAKIFNIIKIEFSHPEIFLRFALSLCSKKDHDLNTKCPIFLERLEIFLEYLDTRKKIPHSKGINLRIQETPESNFRFVSSLEPSEIVRIFNNIHLKINELRIQSPSAQFDKLTNLINSFAEIGGNFKIRANRLFWRCSSENSDGEGAELFIKLLSLIDENCLQMVHNDMDSFSEDQFEWLGKFCKNVKTLNLEDAMAKSVDPLLNAENVVVLFEKLDAEHIWKMIQSFISRDLPIGSSFYFHSEHPPKLVDVFKMHNVRPNNQPIIPE</sequence>
<evidence type="ECO:0000256" key="1">
    <source>
        <dbReference type="ARBA" id="ARBA00023015"/>
    </source>
</evidence>
<name>A0A2G5TCE6_9PELO</name>
<dbReference type="OrthoDB" id="5816380at2759"/>